<keyword evidence="7 11" id="KW-0658">Purine biosynthesis</keyword>
<dbReference type="EC" id="6.3.2.6" evidence="3 11"/>
<accession>A0A0K6GYL5</accession>
<dbReference type="PROSITE" id="PS01058">
    <property type="entry name" value="SAICAR_SYNTHETASE_2"/>
    <property type="match status" value="1"/>
</dbReference>
<dbReference type="FunFam" id="3.30.200.20:FF:000365">
    <property type="entry name" value="Phosphoribosylaminoimidazole-succinocarboxamide synthase"/>
    <property type="match status" value="1"/>
</dbReference>
<dbReference type="HAMAP" id="MF_00137">
    <property type="entry name" value="SAICAR_synth"/>
    <property type="match status" value="1"/>
</dbReference>
<dbReference type="Pfam" id="PF01259">
    <property type="entry name" value="SAICAR_synt"/>
    <property type="match status" value="1"/>
</dbReference>
<dbReference type="GO" id="GO:0004639">
    <property type="term" value="F:phosphoribosylaminoimidazolesuccinocarboxamide synthase activity"/>
    <property type="evidence" value="ECO:0007669"/>
    <property type="project" value="UniProtKB-UniRule"/>
</dbReference>
<sequence>MTGTPTTLKSLKKIYSGKVRDLYEIDDKRMLMVATDRLSAFDVILDDPIPGKGQILTAISNFWFDTLKDVVPNHLTGDKVEAVVAADELPLVEGRAVVAKRLKPVMIEAVVRGYLAGSGWKEYQKSGTVCGIALPAGLKEASKLPEPIFTPSTKAAVGDHDENITFAQCEVIVGRELAAQVRDTAIRLYKIAAEFAARRGIIICDTKFEFGLDEAGTLTLMDEALTPDSSRFWPADSYAEGTNPPSFDKQFVRDWLEASGWNKQPPAPAVPLDVREKTAAKYREALERLTAQA</sequence>
<dbReference type="NCBIfam" id="NF010568">
    <property type="entry name" value="PRK13961.1"/>
    <property type="match status" value="1"/>
</dbReference>
<dbReference type="UniPathway" id="UPA00074">
    <property type="reaction ID" value="UER00131"/>
</dbReference>
<dbReference type="PANTHER" id="PTHR43700">
    <property type="entry name" value="PHOSPHORIBOSYLAMINOIMIDAZOLE-SUCCINOCARBOXAMIDE SYNTHASE"/>
    <property type="match status" value="1"/>
</dbReference>
<evidence type="ECO:0000259" key="12">
    <source>
        <dbReference type="Pfam" id="PF01259"/>
    </source>
</evidence>
<evidence type="ECO:0000256" key="10">
    <source>
        <dbReference type="ARBA" id="ARBA00048475"/>
    </source>
</evidence>
<evidence type="ECO:0000256" key="4">
    <source>
        <dbReference type="ARBA" id="ARBA00016460"/>
    </source>
</evidence>
<feature type="domain" description="SAICAR synthetase/ADE2 N-terminal" evidence="12">
    <location>
        <begin position="13"/>
        <end position="266"/>
    </location>
</feature>
<keyword evidence="6 11" id="KW-0547">Nucleotide-binding</keyword>
<dbReference type="OrthoDB" id="9801549at2"/>
<keyword evidence="8 11" id="KW-0067">ATP-binding</keyword>
<dbReference type="PANTHER" id="PTHR43700:SF1">
    <property type="entry name" value="PHOSPHORIBOSYLAMINOIMIDAZOLE-SUCCINOCARBOXAMIDE SYNTHASE"/>
    <property type="match status" value="1"/>
</dbReference>
<dbReference type="InterPro" id="IPR018236">
    <property type="entry name" value="SAICAR_synthetase_CS"/>
</dbReference>
<dbReference type="AlphaFoldDB" id="A0A0K6GYL5"/>
<protein>
    <recommendedName>
        <fullName evidence="4 11">Phosphoribosylaminoimidazole-succinocarboxamide synthase</fullName>
        <ecNumber evidence="3 11">6.3.2.6</ecNumber>
    </recommendedName>
    <alternativeName>
        <fullName evidence="9 11">SAICAR synthetase</fullName>
    </alternativeName>
</protein>
<keyword evidence="14" id="KW-1185">Reference proteome</keyword>
<evidence type="ECO:0000256" key="3">
    <source>
        <dbReference type="ARBA" id="ARBA00012217"/>
    </source>
</evidence>
<dbReference type="InterPro" id="IPR028923">
    <property type="entry name" value="SAICAR_synt/ADE2_N"/>
</dbReference>
<comment type="pathway">
    <text evidence="1 11">Purine metabolism; IMP biosynthesis via de novo pathway; 5-amino-1-(5-phospho-D-ribosyl)imidazole-4-carboxamide from 5-amino-1-(5-phospho-D-ribosyl)imidazole-4-carboxylate: step 1/2.</text>
</comment>
<dbReference type="GO" id="GO:0005737">
    <property type="term" value="C:cytoplasm"/>
    <property type="evidence" value="ECO:0007669"/>
    <property type="project" value="TreeGrafter"/>
</dbReference>
<dbReference type="NCBIfam" id="TIGR00081">
    <property type="entry name" value="purC"/>
    <property type="match status" value="1"/>
</dbReference>
<dbReference type="GO" id="GO:0006189">
    <property type="term" value="P:'de novo' IMP biosynthetic process"/>
    <property type="evidence" value="ECO:0007669"/>
    <property type="project" value="UniProtKB-UniRule"/>
</dbReference>
<dbReference type="CDD" id="cd01414">
    <property type="entry name" value="SAICAR_synt_Sc"/>
    <property type="match status" value="1"/>
</dbReference>
<dbReference type="STRING" id="375574.GCA_001418035_01641"/>
<evidence type="ECO:0000256" key="1">
    <source>
        <dbReference type="ARBA" id="ARBA00004672"/>
    </source>
</evidence>
<evidence type="ECO:0000313" key="14">
    <source>
        <dbReference type="Proteomes" id="UP000243535"/>
    </source>
</evidence>
<comment type="similarity">
    <text evidence="2 11">Belongs to the SAICAR synthetase family.</text>
</comment>
<comment type="catalytic activity">
    <reaction evidence="10 11">
        <text>5-amino-1-(5-phospho-D-ribosyl)imidazole-4-carboxylate + L-aspartate + ATP = (2S)-2-[5-amino-1-(5-phospho-beta-D-ribosyl)imidazole-4-carboxamido]succinate + ADP + phosphate + 2 H(+)</text>
        <dbReference type="Rhea" id="RHEA:22628"/>
        <dbReference type="ChEBI" id="CHEBI:15378"/>
        <dbReference type="ChEBI" id="CHEBI:29991"/>
        <dbReference type="ChEBI" id="CHEBI:30616"/>
        <dbReference type="ChEBI" id="CHEBI:43474"/>
        <dbReference type="ChEBI" id="CHEBI:58443"/>
        <dbReference type="ChEBI" id="CHEBI:77657"/>
        <dbReference type="ChEBI" id="CHEBI:456216"/>
        <dbReference type="EC" id="6.3.2.6"/>
    </reaction>
</comment>
<evidence type="ECO:0000256" key="7">
    <source>
        <dbReference type="ARBA" id="ARBA00022755"/>
    </source>
</evidence>
<evidence type="ECO:0000256" key="11">
    <source>
        <dbReference type="HAMAP-Rule" id="MF_00137"/>
    </source>
</evidence>
<organism evidence="13 14">
    <name type="scientific">Gulbenkiania indica</name>
    <dbReference type="NCBI Taxonomy" id="375574"/>
    <lineage>
        <taxon>Bacteria</taxon>
        <taxon>Pseudomonadati</taxon>
        <taxon>Pseudomonadota</taxon>
        <taxon>Betaproteobacteria</taxon>
        <taxon>Neisseriales</taxon>
        <taxon>Chromobacteriaceae</taxon>
        <taxon>Gulbenkiania</taxon>
    </lineage>
</organism>
<evidence type="ECO:0000256" key="9">
    <source>
        <dbReference type="ARBA" id="ARBA00030409"/>
    </source>
</evidence>
<dbReference type="FunFam" id="3.30.470.20:FF:000015">
    <property type="entry name" value="Phosphoribosylaminoimidazole-succinocarboxamide synthase"/>
    <property type="match status" value="1"/>
</dbReference>
<proteinExistence type="inferred from homology"/>
<dbReference type="RefSeq" id="WP_054285172.1">
    <property type="nucleotide sequence ID" value="NZ_CYHA01000003.1"/>
</dbReference>
<evidence type="ECO:0000256" key="8">
    <source>
        <dbReference type="ARBA" id="ARBA00022840"/>
    </source>
</evidence>
<evidence type="ECO:0000256" key="2">
    <source>
        <dbReference type="ARBA" id="ARBA00010190"/>
    </source>
</evidence>
<dbReference type="InterPro" id="IPR001636">
    <property type="entry name" value="SAICAR_synth"/>
</dbReference>
<dbReference type="GO" id="GO:0005524">
    <property type="term" value="F:ATP binding"/>
    <property type="evidence" value="ECO:0007669"/>
    <property type="project" value="UniProtKB-KW"/>
</dbReference>
<dbReference type="Proteomes" id="UP000243535">
    <property type="component" value="Unassembled WGS sequence"/>
</dbReference>
<dbReference type="Gene3D" id="3.30.200.20">
    <property type="entry name" value="Phosphorylase Kinase, domain 1"/>
    <property type="match status" value="1"/>
</dbReference>
<name>A0A0K6GYL5_9NEIS</name>
<reference evidence="14" key="1">
    <citation type="submission" date="2015-08" db="EMBL/GenBank/DDBJ databases">
        <authorList>
            <person name="Varghese N."/>
        </authorList>
    </citation>
    <scope>NUCLEOTIDE SEQUENCE [LARGE SCALE GENOMIC DNA]</scope>
    <source>
        <strain evidence="14">DSM 17901</strain>
    </source>
</reference>
<dbReference type="Gene3D" id="3.30.470.20">
    <property type="entry name" value="ATP-grasp fold, B domain"/>
    <property type="match status" value="1"/>
</dbReference>
<evidence type="ECO:0000313" key="13">
    <source>
        <dbReference type="EMBL" id="CUA83650.1"/>
    </source>
</evidence>
<dbReference type="EMBL" id="CYHA01000003">
    <property type="protein sequence ID" value="CUA83650.1"/>
    <property type="molecule type" value="Genomic_DNA"/>
</dbReference>
<dbReference type="SUPFAM" id="SSF56104">
    <property type="entry name" value="SAICAR synthase-like"/>
    <property type="match status" value="1"/>
</dbReference>
<evidence type="ECO:0000256" key="6">
    <source>
        <dbReference type="ARBA" id="ARBA00022741"/>
    </source>
</evidence>
<evidence type="ECO:0000256" key="5">
    <source>
        <dbReference type="ARBA" id="ARBA00022598"/>
    </source>
</evidence>
<gene>
    <name evidence="11" type="primary">purC</name>
    <name evidence="13" type="ORF">Ga0061063_1849</name>
</gene>
<keyword evidence="5 11" id="KW-0436">Ligase</keyword>